<protein>
    <submittedName>
        <fullName evidence="2">Bifunctional DNA primase/polymerase</fullName>
    </submittedName>
</protein>
<dbReference type="InterPro" id="IPR015330">
    <property type="entry name" value="DNA_primase/pol_bifunc_N"/>
</dbReference>
<organism evidence="2 3">
    <name type="scientific">Streptomyces boetiae</name>
    <dbReference type="NCBI Taxonomy" id="3075541"/>
    <lineage>
        <taxon>Bacteria</taxon>
        <taxon>Bacillati</taxon>
        <taxon>Actinomycetota</taxon>
        <taxon>Actinomycetes</taxon>
        <taxon>Kitasatosporales</taxon>
        <taxon>Streptomycetaceae</taxon>
        <taxon>Streptomyces</taxon>
    </lineage>
</organism>
<dbReference type="RefSeq" id="WP_311632810.1">
    <property type="nucleotide sequence ID" value="NZ_JAVREN010000048.1"/>
</dbReference>
<keyword evidence="3" id="KW-1185">Reference proteome</keyword>
<evidence type="ECO:0000259" key="1">
    <source>
        <dbReference type="SMART" id="SM00943"/>
    </source>
</evidence>
<proteinExistence type="predicted"/>
<gene>
    <name evidence="2" type="ORF">RM780_23220</name>
</gene>
<feature type="domain" description="DNA primase/polymerase bifunctional N-terminal" evidence="1">
    <location>
        <begin position="29"/>
        <end position="208"/>
    </location>
</feature>
<accession>A0ABU2LE14</accession>
<evidence type="ECO:0000313" key="2">
    <source>
        <dbReference type="EMBL" id="MDT0309842.1"/>
    </source>
</evidence>
<comment type="caution">
    <text evidence="2">The sequence shown here is derived from an EMBL/GenBank/DDBJ whole genome shotgun (WGS) entry which is preliminary data.</text>
</comment>
<name>A0ABU2LE14_9ACTN</name>
<evidence type="ECO:0000313" key="3">
    <source>
        <dbReference type="Proteomes" id="UP001183388"/>
    </source>
</evidence>
<dbReference type="Proteomes" id="UP001183388">
    <property type="component" value="Unassembled WGS sequence"/>
</dbReference>
<dbReference type="Pfam" id="PF09250">
    <property type="entry name" value="Prim-Pol"/>
    <property type="match status" value="1"/>
</dbReference>
<dbReference type="EMBL" id="JAVREN010000048">
    <property type="protein sequence ID" value="MDT0309842.1"/>
    <property type="molecule type" value="Genomic_DNA"/>
</dbReference>
<dbReference type="SMART" id="SM00943">
    <property type="entry name" value="Prim-Pol"/>
    <property type="match status" value="1"/>
</dbReference>
<reference evidence="3" key="1">
    <citation type="submission" date="2023-07" db="EMBL/GenBank/DDBJ databases">
        <title>30 novel species of actinomycetes from the DSMZ collection.</title>
        <authorList>
            <person name="Nouioui I."/>
        </authorList>
    </citation>
    <scope>NUCLEOTIDE SEQUENCE [LARGE SCALE GENOMIC DNA]</scope>
    <source>
        <strain evidence="3">DSM 44917</strain>
    </source>
</reference>
<sequence>MREILGERRKNRRKNGTRAGRLRALREAALEYARHWRWPVLPGAEASPEGRCACGRAGCPVPGAHPLDPGLLAATTDERMIRWWWTSRPHAPIVLATGGQAPCALAVPAAAGRAALAELDRRGVRTGPVIAAPGRWLLLVRPYELPQLGDLLGAMEHVPGSLRFHGPGGYLPLPPSGFAAEDAAGWVRRPRPAPRGGGAELPCAADLLAVLVDEALRDPGGLPGR</sequence>